<organism evidence="1 2">
    <name type="scientific">Lentzea flava</name>
    <dbReference type="NCBI Taxonomy" id="103732"/>
    <lineage>
        <taxon>Bacteria</taxon>
        <taxon>Bacillati</taxon>
        <taxon>Actinomycetota</taxon>
        <taxon>Actinomycetes</taxon>
        <taxon>Pseudonocardiales</taxon>
        <taxon>Pseudonocardiaceae</taxon>
        <taxon>Lentzea</taxon>
    </lineage>
</organism>
<gene>
    <name evidence="1" type="ORF">GCM10010178_89020</name>
</gene>
<protein>
    <recommendedName>
        <fullName evidence="3">Minor tail protein</fullName>
    </recommendedName>
</protein>
<dbReference type="Proteomes" id="UP000649573">
    <property type="component" value="Unassembled WGS sequence"/>
</dbReference>
<sequence length="562" mass="59085">MIHVDWDGKGTAGEVMPSDFSHVDVWMQASSDAPLWSDTWTYSGNKLDPALWTVLQSSTGGEHAYTVANNRLTITGGSDLLATRDTGARDYTVTAADLRVGEQYRAGVYARYAPGPSQTWPYKERAVYALVRRRAENPLVLYVDAATSNREVPLPLPAGVTPEALTLALAVRGRVVEVLVNGNSVHTATLTESEFAELDGTAAGVYLEWPQSSVGQLTVTPPAITAPARVGQLEGAGGIVVSDQPYNQGRRFHFVAVDRSGNTSAASAPATISTRPLVPPDLVGKPIYGDKIVANSITADQLAVGSVTAGAIRAGAITADKIAADAIDSKTITGATIRTSASNPRVQVDSDGIHAWNSSGTRTVDISRATGAADIAGTLRTGTDGIRAVVTSSAFGGYPGVHFTGLAEAPGFEPTVHAREDGTLWALSAEQTPNSSGRVDLIMRKGGAWFLGKQFGDSNASASLNAEGGGKLFIDGVLPRGMSNTRMLGFGITHVNPGAFSIRIDHGGTVTVGSPVPHCTIVTGAPQDGVTWGVTRWDNRGFQFNWSRGAEIDIHWLIVRSA</sequence>
<accession>A0ABQ2VH04</accession>
<reference evidence="2" key="1">
    <citation type="journal article" date="2019" name="Int. J. Syst. Evol. Microbiol.">
        <title>The Global Catalogue of Microorganisms (GCM) 10K type strain sequencing project: providing services to taxonomists for standard genome sequencing and annotation.</title>
        <authorList>
            <consortium name="The Broad Institute Genomics Platform"/>
            <consortium name="The Broad Institute Genome Sequencing Center for Infectious Disease"/>
            <person name="Wu L."/>
            <person name="Ma J."/>
        </authorList>
    </citation>
    <scope>NUCLEOTIDE SEQUENCE [LARGE SCALE GENOMIC DNA]</scope>
    <source>
        <strain evidence="2">JCM 3296</strain>
    </source>
</reference>
<keyword evidence="2" id="KW-1185">Reference proteome</keyword>
<evidence type="ECO:0000313" key="2">
    <source>
        <dbReference type="Proteomes" id="UP000649573"/>
    </source>
</evidence>
<comment type="caution">
    <text evidence="1">The sequence shown here is derived from an EMBL/GenBank/DDBJ whole genome shotgun (WGS) entry which is preliminary data.</text>
</comment>
<dbReference type="EMBL" id="BMRE01000093">
    <property type="protein sequence ID" value="GGU84947.1"/>
    <property type="molecule type" value="Genomic_DNA"/>
</dbReference>
<evidence type="ECO:0008006" key="3">
    <source>
        <dbReference type="Google" id="ProtNLM"/>
    </source>
</evidence>
<proteinExistence type="predicted"/>
<name>A0ABQ2VH04_9PSEU</name>
<evidence type="ECO:0000313" key="1">
    <source>
        <dbReference type="EMBL" id="GGU84947.1"/>
    </source>
</evidence>